<accession>A0A915J2J5</accession>
<organism evidence="1 2">
    <name type="scientific">Romanomermis culicivorax</name>
    <name type="common">Nematode worm</name>
    <dbReference type="NCBI Taxonomy" id="13658"/>
    <lineage>
        <taxon>Eukaryota</taxon>
        <taxon>Metazoa</taxon>
        <taxon>Ecdysozoa</taxon>
        <taxon>Nematoda</taxon>
        <taxon>Enoplea</taxon>
        <taxon>Dorylaimia</taxon>
        <taxon>Mermithida</taxon>
        <taxon>Mermithoidea</taxon>
        <taxon>Mermithidae</taxon>
        <taxon>Romanomermis</taxon>
    </lineage>
</organism>
<dbReference type="AlphaFoldDB" id="A0A915J2J5"/>
<evidence type="ECO:0000313" key="1">
    <source>
        <dbReference type="Proteomes" id="UP000887565"/>
    </source>
</evidence>
<protein>
    <submittedName>
        <fullName evidence="2">Uncharacterized protein</fullName>
    </submittedName>
</protein>
<proteinExistence type="predicted"/>
<reference evidence="2" key="1">
    <citation type="submission" date="2022-11" db="UniProtKB">
        <authorList>
            <consortium name="WormBaseParasite"/>
        </authorList>
    </citation>
    <scope>IDENTIFICATION</scope>
</reference>
<dbReference type="Proteomes" id="UP000887565">
    <property type="component" value="Unplaced"/>
</dbReference>
<evidence type="ECO:0000313" key="2">
    <source>
        <dbReference type="WBParaSite" id="nRc.2.0.1.t20625-RA"/>
    </source>
</evidence>
<keyword evidence="1" id="KW-1185">Reference proteome</keyword>
<dbReference type="WBParaSite" id="nRc.2.0.1.t20625-RA">
    <property type="protein sequence ID" value="nRc.2.0.1.t20625-RA"/>
    <property type="gene ID" value="nRc.2.0.1.g20625"/>
</dbReference>
<name>A0A915J2J5_ROMCU</name>
<sequence>MLKTLTSLQNFRGRFSRRRFQYASTFDRVCRFRFRNGLHFPLSRGRADHRSNDD</sequence>